<dbReference type="Gene3D" id="3.10.450.50">
    <property type="match status" value="1"/>
</dbReference>
<dbReference type="PATRIC" id="fig|67855.3.peg.97"/>
<evidence type="ECO:0000313" key="2">
    <source>
        <dbReference type="EMBL" id="KMK50449.1"/>
    </source>
</evidence>
<dbReference type="InterPro" id="IPR032710">
    <property type="entry name" value="NTF2-like_dom_sf"/>
</dbReference>
<comment type="caution">
    <text evidence="2">The sequence shown here is derived from an EMBL/GenBank/DDBJ whole genome shotgun (WGS) entry which is preliminary data.</text>
</comment>
<accession>A0A0J5P4S7</accession>
<feature type="domain" description="DUF4440" evidence="1">
    <location>
        <begin position="39"/>
        <end position="115"/>
    </location>
</feature>
<sequence length="159" mass="18525">MKLRHIFFSLLLSLTVSAVAVFPALYDMRNREAEQAALATLYAQLVAALETQDHQALERLIADEFVLTLIHNRKRERVTKHEWLHNLKNGDVYYQMLTAVKVLPIGKDRLTATYQLSGSFFGENIQALRLKMYFRTKMVNGQRQITRMWINQDKAARQE</sequence>
<proteinExistence type="predicted"/>
<evidence type="ECO:0000313" key="3">
    <source>
        <dbReference type="Proteomes" id="UP000036270"/>
    </source>
</evidence>
<dbReference type="Proteomes" id="UP000036270">
    <property type="component" value="Unassembled WGS sequence"/>
</dbReference>
<dbReference type="SUPFAM" id="SSF54427">
    <property type="entry name" value="NTF2-like"/>
    <property type="match status" value="1"/>
</dbReference>
<keyword evidence="3" id="KW-1185">Reference proteome</keyword>
<dbReference type="AlphaFoldDB" id="A0A0J5P4S7"/>
<protein>
    <recommendedName>
        <fullName evidence="1">DUF4440 domain-containing protein</fullName>
    </recommendedName>
</protein>
<dbReference type="EMBL" id="JWIZ01000108">
    <property type="protein sequence ID" value="KMK50449.1"/>
    <property type="molecule type" value="Genomic_DNA"/>
</dbReference>
<dbReference type="Pfam" id="PF14534">
    <property type="entry name" value="DUF4440"/>
    <property type="match status" value="1"/>
</dbReference>
<dbReference type="RefSeq" id="WP_047977966.1">
    <property type="nucleotide sequence ID" value="NZ_JWIZ01000108.1"/>
</dbReference>
<gene>
    <name evidence="2" type="ORF">RO21_11740</name>
</gene>
<evidence type="ECO:0000259" key="1">
    <source>
        <dbReference type="Pfam" id="PF14534"/>
    </source>
</evidence>
<dbReference type="InterPro" id="IPR027843">
    <property type="entry name" value="DUF4440"/>
</dbReference>
<reference evidence="2 3" key="1">
    <citation type="submission" date="2014-12" db="EMBL/GenBank/DDBJ databases">
        <title>Reclassification of Actinobacillus muris as Muribacter muris.</title>
        <authorList>
            <person name="Christensen H."/>
            <person name="Nicklas W."/>
            <person name="Bisgaard M."/>
        </authorList>
    </citation>
    <scope>NUCLEOTIDE SEQUENCE [LARGE SCALE GENOMIC DNA]</scope>
    <source>
        <strain evidence="2 3">Ackerman80-443D</strain>
    </source>
</reference>
<organism evidence="2 3">
    <name type="scientific">Muribacter muris</name>
    <dbReference type="NCBI Taxonomy" id="67855"/>
    <lineage>
        <taxon>Bacteria</taxon>
        <taxon>Pseudomonadati</taxon>
        <taxon>Pseudomonadota</taxon>
        <taxon>Gammaproteobacteria</taxon>
        <taxon>Pasteurellales</taxon>
        <taxon>Pasteurellaceae</taxon>
        <taxon>Muribacter</taxon>
    </lineage>
</organism>
<name>A0A0J5P4S7_9PAST</name>